<dbReference type="InterPro" id="IPR034804">
    <property type="entry name" value="SQR/QFR_C/D"/>
</dbReference>
<comment type="cofactor">
    <cofactor evidence="12">
        <name>heme</name>
        <dbReference type="ChEBI" id="CHEBI:30413"/>
    </cofactor>
    <text evidence="12">The heme is bound between the two transmembrane subunits.</text>
</comment>
<dbReference type="CDD" id="cd03499">
    <property type="entry name" value="SQR_TypeC_SdhC"/>
    <property type="match status" value="1"/>
</dbReference>
<dbReference type="Gene3D" id="1.20.1300.10">
    <property type="entry name" value="Fumarate reductase/succinate dehydrogenase, transmembrane subunit"/>
    <property type="match status" value="1"/>
</dbReference>
<evidence type="ECO:0000256" key="8">
    <source>
        <dbReference type="ARBA" id="ARBA00022989"/>
    </source>
</evidence>
<evidence type="ECO:0000256" key="2">
    <source>
        <dbReference type="ARBA" id="ARBA00004141"/>
    </source>
</evidence>
<evidence type="ECO:0000256" key="12">
    <source>
        <dbReference type="PIRSR" id="PIRSR000178-1"/>
    </source>
</evidence>
<feature type="transmembrane region" description="Helical" evidence="13">
    <location>
        <begin position="66"/>
        <end position="86"/>
    </location>
</feature>
<reference evidence="14 15" key="1">
    <citation type="submission" date="2018-08" db="EMBL/GenBank/DDBJ databases">
        <title>Lysobacter weifangensis sp. nov., a new member of the family 'Xanthomonadaceae', isolated from soil in a farmland.</title>
        <authorList>
            <person name="Zhao H."/>
        </authorList>
    </citation>
    <scope>NUCLEOTIDE SEQUENCE [LARGE SCALE GENOMIC DNA]</scope>
    <source>
        <strain evidence="14 15">WF-2</strain>
    </source>
</reference>
<keyword evidence="15" id="KW-1185">Reference proteome</keyword>
<evidence type="ECO:0000256" key="9">
    <source>
        <dbReference type="ARBA" id="ARBA00023004"/>
    </source>
</evidence>
<evidence type="ECO:0000256" key="6">
    <source>
        <dbReference type="ARBA" id="ARBA00022692"/>
    </source>
</evidence>
<proteinExistence type="inferred from homology"/>
<keyword evidence="10 13" id="KW-0472">Membrane</keyword>
<dbReference type="PANTHER" id="PTHR10978:SF5">
    <property type="entry name" value="SUCCINATE DEHYDROGENASE CYTOCHROME B560 SUBUNIT, MITOCHONDRIAL"/>
    <property type="match status" value="1"/>
</dbReference>
<gene>
    <name evidence="14" type="primary">sdhC</name>
    <name evidence="14" type="ORF">D0Y53_04910</name>
</gene>
<feature type="binding site" description="axial binding residue" evidence="12">
    <location>
        <position position="81"/>
    </location>
    <ligand>
        <name>heme</name>
        <dbReference type="ChEBI" id="CHEBI:30413"/>
        <note>ligand shared with second transmembrane subunit</note>
    </ligand>
    <ligandPart>
        <name>Fe</name>
        <dbReference type="ChEBI" id="CHEBI:18248"/>
    </ligandPart>
</feature>
<evidence type="ECO:0000256" key="11">
    <source>
        <dbReference type="ARBA" id="ARBA00025912"/>
    </source>
</evidence>
<evidence type="ECO:0000313" key="15">
    <source>
        <dbReference type="Proteomes" id="UP000262917"/>
    </source>
</evidence>
<dbReference type="EMBL" id="QVPD01000004">
    <property type="protein sequence ID" value="RFP61081.1"/>
    <property type="molecule type" value="Genomic_DNA"/>
</dbReference>
<keyword evidence="9 12" id="KW-0408">Iron</keyword>
<dbReference type="NCBIfam" id="TIGR02970">
    <property type="entry name" value="succ_dehyd_cytB"/>
    <property type="match status" value="1"/>
</dbReference>
<protein>
    <recommendedName>
        <fullName evidence="4">Succinate dehydrogenase cytochrome b556 subunit</fullName>
    </recommendedName>
</protein>
<evidence type="ECO:0000256" key="3">
    <source>
        <dbReference type="ARBA" id="ARBA00007244"/>
    </source>
</evidence>
<comment type="subcellular location">
    <subcellularLocation>
        <location evidence="2">Membrane</location>
        <topology evidence="2">Multi-pass membrane protein</topology>
    </subcellularLocation>
</comment>
<evidence type="ECO:0000313" key="14">
    <source>
        <dbReference type="EMBL" id="RFP61081.1"/>
    </source>
</evidence>
<sequence>MATRERPLSPHLQVYRWQITMTMSILHRASGVLLALGAFALAFWLLAVAAGGESYARVADCLASPLGRLALFGFSLALVYHLLNGIRHLLWDAGMGFGIPEFYRSGWTVAVLTVVLTAAIWVVVLQGGAA</sequence>
<dbReference type="GO" id="GO:0016020">
    <property type="term" value="C:membrane"/>
    <property type="evidence" value="ECO:0007669"/>
    <property type="project" value="UniProtKB-SubCell"/>
</dbReference>
<comment type="subunit">
    <text evidence="11">Part of an enzyme complex containing four subunits: a flavoprotein, an iron-sulfur protein, plus two membrane-anchoring proteins, SdhC and SdhD. The complex can form homotrimers.</text>
</comment>
<feature type="transmembrane region" description="Helical" evidence="13">
    <location>
        <begin position="107"/>
        <end position="129"/>
    </location>
</feature>
<dbReference type="GO" id="GO:0046872">
    <property type="term" value="F:metal ion binding"/>
    <property type="evidence" value="ECO:0007669"/>
    <property type="project" value="UniProtKB-KW"/>
</dbReference>
<dbReference type="AlphaFoldDB" id="A0A372DNC6"/>
<dbReference type="PROSITE" id="PS01001">
    <property type="entry name" value="SDH_CYT_2"/>
    <property type="match status" value="1"/>
</dbReference>
<dbReference type="RefSeq" id="WP_117202107.1">
    <property type="nucleotide sequence ID" value="NZ_JBHTBK010000009.1"/>
</dbReference>
<dbReference type="InterPro" id="IPR014314">
    <property type="entry name" value="Succ_DH_cytb556"/>
</dbReference>
<dbReference type="Pfam" id="PF01127">
    <property type="entry name" value="Sdh_cyt"/>
    <property type="match status" value="1"/>
</dbReference>
<comment type="similarity">
    <text evidence="3">Belongs to the cytochrome b560 family.</text>
</comment>
<dbReference type="SUPFAM" id="SSF81343">
    <property type="entry name" value="Fumarate reductase respiratory complex transmembrane subunits"/>
    <property type="match status" value="1"/>
</dbReference>
<keyword evidence="6 13" id="KW-0812">Transmembrane</keyword>
<evidence type="ECO:0000256" key="10">
    <source>
        <dbReference type="ARBA" id="ARBA00023136"/>
    </source>
</evidence>
<keyword evidence="8 13" id="KW-1133">Transmembrane helix</keyword>
<evidence type="ECO:0000256" key="4">
    <source>
        <dbReference type="ARBA" id="ARBA00020076"/>
    </source>
</evidence>
<comment type="function">
    <text evidence="1">Membrane-anchoring subunit of succinate dehydrogenase (SDH).</text>
</comment>
<dbReference type="PROSITE" id="PS01000">
    <property type="entry name" value="SDH_CYT_1"/>
    <property type="match status" value="1"/>
</dbReference>
<evidence type="ECO:0000256" key="13">
    <source>
        <dbReference type="SAM" id="Phobius"/>
    </source>
</evidence>
<dbReference type="GO" id="GO:0009055">
    <property type="term" value="F:electron transfer activity"/>
    <property type="evidence" value="ECO:0007669"/>
    <property type="project" value="InterPro"/>
</dbReference>
<organism evidence="14 15">
    <name type="scientific">Cognatiluteimonas weifangensis</name>
    <dbReference type="NCBI Taxonomy" id="2303539"/>
    <lineage>
        <taxon>Bacteria</taxon>
        <taxon>Pseudomonadati</taxon>
        <taxon>Pseudomonadota</taxon>
        <taxon>Gammaproteobacteria</taxon>
        <taxon>Lysobacterales</taxon>
        <taxon>Lysobacteraceae</taxon>
        <taxon>Cognatiluteimonas</taxon>
    </lineage>
</organism>
<keyword evidence="5 12" id="KW-0349">Heme</keyword>
<dbReference type="GO" id="GO:0006099">
    <property type="term" value="P:tricarboxylic acid cycle"/>
    <property type="evidence" value="ECO:0007669"/>
    <property type="project" value="InterPro"/>
</dbReference>
<name>A0A372DNC6_9GAMM</name>
<comment type="caution">
    <text evidence="14">The sequence shown here is derived from an EMBL/GenBank/DDBJ whole genome shotgun (WGS) entry which is preliminary data.</text>
</comment>
<dbReference type="PANTHER" id="PTHR10978">
    <property type="entry name" value="SUCCINATE DEHYDROGENASE CYTOCHROME B560 SUBUNIT"/>
    <property type="match status" value="1"/>
</dbReference>
<dbReference type="InterPro" id="IPR000701">
    <property type="entry name" value="SuccDH_FuR_B_TM-su"/>
</dbReference>
<dbReference type="Proteomes" id="UP000262917">
    <property type="component" value="Unassembled WGS sequence"/>
</dbReference>
<dbReference type="OrthoDB" id="9799441at2"/>
<dbReference type="PIRSF" id="PIRSF000178">
    <property type="entry name" value="SDH_cyt_b560"/>
    <property type="match status" value="1"/>
</dbReference>
<evidence type="ECO:0000256" key="7">
    <source>
        <dbReference type="ARBA" id="ARBA00022723"/>
    </source>
</evidence>
<evidence type="ECO:0000256" key="1">
    <source>
        <dbReference type="ARBA" id="ARBA00004050"/>
    </source>
</evidence>
<accession>A0A372DNC6</accession>
<keyword evidence="7 12" id="KW-0479">Metal-binding</keyword>
<dbReference type="InterPro" id="IPR018495">
    <property type="entry name" value="Succ_DH_cyt_bsu_CS"/>
</dbReference>
<evidence type="ECO:0000256" key="5">
    <source>
        <dbReference type="ARBA" id="ARBA00022617"/>
    </source>
</evidence>